<keyword evidence="2" id="KW-1185">Reference proteome</keyword>
<proteinExistence type="predicted"/>
<evidence type="ECO:0000313" key="2">
    <source>
        <dbReference type="Proteomes" id="UP001177021"/>
    </source>
</evidence>
<sequence length="243" mass="26950">MASESSNSSSTSQHPNENKQNQLPNSDSNKSIDFVNLSKDDLVRGSEVQEHNFFSPIQVGSLSYFPNHNNKEKNENNDEKKNSDSKLYSCNYCKGRYSSLQALGGHQNAHKAERALQKQRVKQRYEGDIFNSGQPRFNNPYLNYPITPYTPLNYRPLGVRIESMIHKSPYISPRFGHSALRLHDILHPSLVSGVANLGIGGATTSRNGAILKIGESSTNNVAPNNEEEPSDSDSSGLDLSLKL</sequence>
<comment type="caution">
    <text evidence="1">The sequence shown here is derived from an EMBL/GenBank/DDBJ whole genome shotgun (WGS) entry which is preliminary data.</text>
</comment>
<accession>A0ACB0LIZ1</accession>
<dbReference type="EMBL" id="CASHSV030000615">
    <property type="protein sequence ID" value="CAJ2669484.1"/>
    <property type="molecule type" value="Genomic_DNA"/>
</dbReference>
<evidence type="ECO:0000313" key="1">
    <source>
        <dbReference type="EMBL" id="CAJ2669484.1"/>
    </source>
</evidence>
<name>A0ACB0LIZ1_TRIPR</name>
<organism evidence="1 2">
    <name type="scientific">Trifolium pratense</name>
    <name type="common">Red clover</name>
    <dbReference type="NCBI Taxonomy" id="57577"/>
    <lineage>
        <taxon>Eukaryota</taxon>
        <taxon>Viridiplantae</taxon>
        <taxon>Streptophyta</taxon>
        <taxon>Embryophyta</taxon>
        <taxon>Tracheophyta</taxon>
        <taxon>Spermatophyta</taxon>
        <taxon>Magnoliopsida</taxon>
        <taxon>eudicotyledons</taxon>
        <taxon>Gunneridae</taxon>
        <taxon>Pentapetalae</taxon>
        <taxon>rosids</taxon>
        <taxon>fabids</taxon>
        <taxon>Fabales</taxon>
        <taxon>Fabaceae</taxon>
        <taxon>Papilionoideae</taxon>
        <taxon>50 kb inversion clade</taxon>
        <taxon>NPAAA clade</taxon>
        <taxon>Hologalegina</taxon>
        <taxon>IRL clade</taxon>
        <taxon>Trifolieae</taxon>
        <taxon>Trifolium</taxon>
    </lineage>
</organism>
<protein>
    <submittedName>
        <fullName evidence="1">Uncharacterized protein</fullName>
    </submittedName>
</protein>
<gene>
    <name evidence="1" type="ORF">MILVUS5_LOCUS33687</name>
</gene>
<dbReference type="Proteomes" id="UP001177021">
    <property type="component" value="Unassembled WGS sequence"/>
</dbReference>
<reference evidence="1" key="1">
    <citation type="submission" date="2023-10" db="EMBL/GenBank/DDBJ databases">
        <authorList>
            <person name="Rodriguez Cubillos JULIANA M."/>
            <person name="De Vega J."/>
        </authorList>
    </citation>
    <scope>NUCLEOTIDE SEQUENCE</scope>
</reference>